<dbReference type="Proteomes" id="UP000286712">
    <property type="component" value="Unassembled WGS sequence"/>
</dbReference>
<name>A0A430S2X9_THESC</name>
<gene>
    <name evidence="2" type="ORF">CSW40_01530</name>
</gene>
<dbReference type="PANTHER" id="PTHR43685">
    <property type="entry name" value="GLYCOSYLTRANSFERASE"/>
    <property type="match status" value="1"/>
</dbReference>
<dbReference type="CDD" id="cd00761">
    <property type="entry name" value="Glyco_tranf_GTA_type"/>
    <property type="match status" value="1"/>
</dbReference>
<evidence type="ECO:0000259" key="1">
    <source>
        <dbReference type="Pfam" id="PF00535"/>
    </source>
</evidence>
<dbReference type="InterPro" id="IPR029044">
    <property type="entry name" value="Nucleotide-diphossugar_trans"/>
</dbReference>
<organism evidence="2 3">
    <name type="scientific">Thermus scotoductus</name>
    <dbReference type="NCBI Taxonomy" id="37636"/>
    <lineage>
        <taxon>Bacteria</taxon>
        <taxon>Thermotogati</taxon>
        <taxon>Deinococcota</taxon>
        <taxon>Deinococci</taxon>
        <taxon>Thermales</taxon>
        <taxon>Thermaceae</taxon>
        <taxon>Thermus</taxon>
    </lineage>
</organism>
<dbReference type="PANTHER" id="PTHR43685:SF2">
    <property type="entry name" value="GLYCOSYLTRANSFERASE 2-LIKE DOMAIN-CONTAINING PROTEIN"/>
    <property type="match status" value="1"/>
</dbReference>
<reference evidence="2 3" key="1">
    <citation type="journal article" date="2019" name="Extremophiles">
        <title>Biogeography of thermophiles and predominance of Thermus scotoductus in domestic water heaters.</title>
        <authorList>
            <person name="Wilpiszeski R.L."/>
            <person name="Zhang Z."/>
            <person name="House C.H."/>
        </authorList>
    </citation>
    <scope>NUCLEOTIDE SEQUENCE [LARGE SCALE GENOMIC DNA]</scope>
    <source>
        <strain evidence="2 3">27_S27</strain>
    </source>
</reference>
<dbReference type="Gene3D" id="3.90.550.10">
    <property type="entry name" value="Spore Coat Polysaccharide Biosynthesis Protein SpsA, Chain A"/>
    <property type="match status" value="1"/>
</dbReference>
<sequence length="317" mass="35453">MLTRPLLLSRIGLKIVAHIYSFVGGPSVLGRCNELIGSVGLLRERSDVSVIIPCYKCSSTLDRALESVYSQTLLPAEVIVVIDGFGGDGVDQMLEEWACAFSGKGVELKVLRLERNFGPGAARNRGWDCAGRAYVAFLDADDAWHPEKLARQISVMAARDLSFSAHYRVLAHRFRGGDLGGGLLQKLSPWKLLVSNLIATSTVILKREIPYRFKEDGLAEDYYLWLKLAFSGIRPYLLQEELAFTFKDNWGEGGMSARLWRMEVGELATLWQLGSERLYPKVLFPLLALWSLIKFVRRLGILGVKRVVKVLKGKHTP</sequence>
<dbReference type="AlphaFoldDB" id="A0A430S2X9"/>
<evidence type="ECO:0000313" key="2">
    <source>
        <dbReference type="EMBL" id="RTH28092.1"/>
    </source>
</evidence>
<evidence type="ECO:0000313" key="3">
    <source>
        <dbReference type="Proteomes" id="UP000286712"/>
    </source>
</evidence>
<dbReference type="SUPFAM" id="SSF53448">
    <property type="entry name" value="Nucleotide-diphospho-sugar transferases"/>
    <property type="match status" value="1"/>
</dbReference>
<comment type="caution">
    <text evidence="2">The sequence shown here is derived from an EMBL/GenBank/DDBJ whole genome shotgun (WGS) entry which is preliminary data.</text>
</comment>
<dbReference type="InterPro" id="IPR050834">
    <property type="entry name" value="Glycosyltransf_2"/>
</dbReference>
<dbReference type="Pfam" id="PF00535">
    <property type="entry name" value="Glycos_transf_2"/>
    <property type="match status" value="1"/>
</dbReference>
<dbReference type="EMBL" id="PELW01000031">
    <property type="protein sequence ID" value="RTH28092.1"/>
    <property type="molecule type" value="Genomic_DNA"/>
</dbReference>
<protein>
    <recommendedName>
        <fullName evidence="1">Glycosyltransferase 2-like domain-containing protein</fullName>
    </recommendedName>
</protein>
<proteinExistence type="predicted"/>
<feature type="domain" description="Glycosyltransferase 2-like" evidence="1">
    <location>
        <begin position="49"/>
        <end position="159"/>
    </location>
</feature>
<accession>A0A430S2X9</accession>
<dbReference type="InterPro" id="IPR001173">
    <property type="entry name" value="Glyco_trans_2-like"/>
</dbReference>